<dbReference type="Proteomes" id="UP000663829">
    <property type="component" value="Unassembled WGS sequence"/>
</dbReference>
<dbReference type="EMBL" id="CAJOBA010002452">
    <property type="protein sequence ID" value="CAF3645399.1"/>
    <property type="molecule type" value="Genomic_DNA"/>
</dbReference>
<reference evidence="2" key="1">
    <citation type="submission" date="2021-02" db="EMBL/GenBank/DDBJ databases">
        <authorList>
            <person name="Nowell W R."/>
        </authorList>
    </citation>
    <scope>NUCLEOTIDE SEQUENCE</scope>
</reference>
<name>A0A814LG92_9BILA</name>
<evidence type="ECO:0000313" key="4">
    <source>
        <dbReference type="EMBL" id="CAF3831152.1"/>
    </source>
</evidence>
<dbReference type="Proteomes" id="UP000682733">
    <property type="component" value="Unassembled WGS sequence"/>
</dbReference>
<dbReference type="EMBL" id="CAJNOK010002452">
    <property type="protein sequence ID" value="CAF0860511.1"/>
    <property type="molecule type" value="Genomic_DNA"/>
</dbReference>
<dbReference type="Proteomes" id="UP000681722">
    <property type="component" value="Unassembled WGS sequence"/>
</dbReference>
<dbReference type="OrthoDB" id="10585833at2759"/>
<proteinExistence type="predicted"/>
<protein>
    <submittedName>
        <fullName evidence="2">Uncharacterized protein</fullName>
    </submittedName>
</protein>
<evidence type="ECO:0000313" key="2">
    <source>
        <dbReference type="EMBL" id="CAF1063118.1"/>
    </source>
</evidence>
<sequence>MGDNENNSDLIQQCRTGNELKTKEEMQKLDDLKRVWKKLKCYSEFIELKKRNIIEFQELCLRTAVAEKNESQGLQLLAAICHELANINTLKLFDNPAIIDHELFIFIQHTISLWHNVT</sequence>
<evidence type="ECO:0000313" key="5">
    <source>
        <dbReference type="Proteomes" id="UP000663829"/>
    </source>
</evidence>
<keyword evidence="5" id="KW-1185">Reference proteome</keyword>
<dbReference type="AlphaFoldDB" id="A0A814LG92"/>
<organism evidence="2 5">
    <name type="scientific">Didymodactylos carnosus</name>
    <dbReference type="NCBI Taxonomy" id="1234261"/>
    <lineage>
        <taxon>Eukaryota</taxon>
        <taxon>Metazoa</taxon>
        <taxon>Spiralia</taxon>
        <taxon>Gnathifera</taxon>
        <taxon>Rotifera</taxon>
        <taxon>Eurotatoria</taxon>
        <taxon>Bdelloidea</taxon>
        <taxon>Philodinida</taxon>
        <taxon>Philodinidae</taxon>
        <taxon>Didymodactylos</taxon>
    </lineage>
</organism>
<gene>
    <name evidence="2" type="ORF">GPM918_LOCUS16884</name>
    <name evidence="1" type="ORF">OVA965_LOCUS7609</name>
    <name evidence="4" type="ORF">SRO942_LOCUS16883</name>
    <name evidence="3" type="ORF">TMI583_LOCUS7604</name>
</gene>
<dbReference type="EMBL" id="CAJOBC010004516">
    <property type="protein sequence ID" value="CAF3831152.1"/>
    <property type="molecule type" value="Genomic_DNA"/>
</dbReference>
<comment type="caution">
    <text evidence="2">The sequence shown here is derived from an EMBL/GenBank/DDBJ whole genome shotgun (WGS) entry which is preliminary data.</text>
</comment>
<evidence type="ECO:0000313" key="1">
    <source>
        <dbReference type="EMBL" id="CAF0860511.1"/>
    </source>
</evidence>
<dbReference type="Proteomes" id="UP000677228">
    <property type="component" value="Unassembled WGS sequence"/>
</dbReference>
<dbReference type="EMBL" id="CAJNOQ010004516">
    <property type="protein sequence ID" value="CAF1063118.1"/>
    <property type="molecule type" value="Genomic_DNA"/>
</dbReference>
<accession>A0A814LG92</accession>
<evidence type="ECO:0000313" key="3">
    <source>
        <dbReference type="EMBL" id="CAF3645399.1"/>
    </source>
</evidence>